<name>A0ABP8ISW9_9BACT</name>
<protein>
    <recommendedName>
        <fullName evidence="4">DUF3313 domain-containing protein</fullName>
    </recommendedName>
</protein>
<organism evidence="2 3">
    <name type="scientific">Hymenobacter saemangeumensis</name>
    <dbReference type="NCBI Taxonomy" id="1084522"/>
    <lineage>
        <taxon>Bacteria</taxon>
        <taxon>Pseudomonadati</taxon>
        <taxon>Bacteroidota</taxon>
        <taxon>Cytophagia</taxon>
        <taxon>Cytophagales</taxon>
        <taxon>Hymenobacteraceae</taxon>
        <taxon>Hymenobacter</taxon>
    </lineage>
</organism>
<accession>A0ABP8ISW9</accession>
<feature type="chain" id="PRO_5045598174" description="DUF3313 domain-containing protein" evidence="1">
    <location>
        <begin position="21"/>
        <end position="213"/>
    </location>
</feature>
<dbReference type="RefSeq" id="WP_345238555.1">
    <property type="nucleotide sequence ID" value="NZ_BAABGZ010000082.1"/>
</dbReference>
<evidence type="ECO:0008006" key="4">
    <source>
        <dbReference type="Google" id="ProtNLM"/>
    </source>
</evidence>
<evidence type="ECO:0000313" key="3">
    <source>
        <dbReference type="Proteomes" id="UP001501153"/>
    </source>
</evidence>
<reference evidence="3" key="1">
    <citation type="journal article" date="2019" name="Int. J. Syst. Evol. Microbiol.">
        <title>The Global Catalogue of Microorganisms (GCM) 10K type strain sequencing project: providing services to taxonomists for standard genome sequencing and annotation.</title>
        <authorList>
            <consortium name="The Broad Institute Genomics Platform"/>
            <consortium name="The Broad Institute Genome Sequencing Center for Infectious Disease"/>
            <person name="Wu L."/>
            <person name="Ma J."/>
        </authorList>
    </citation>
    <scope>NUCLEOTIDE SEQUENCE [LARGE SCALE GENOMIC DNA]</scope>
    <source>
        <strain evidence="3">JCM 17923</strain>
    </source>
</reference>
<dbReference type="EMBL" id="BAABGZ010000082">
    <property type="protein sequence ID" value="GAA4371170.1"/>
    <property type="molecule type" value="Genomic_DNA"/>
</dbReference>
<dbReference type="Proteomes" id="UP001501153">
    <property type="component" value="Unassembled WGS sequence"/>
</dbReference>
<keyword evidence="1" id="KW-0732">Signal</keyword>
<comment type="caution">
    <text evidence="2">The sequence shown here is derived from an EMBL/GenBank/DDBJ whole genome shotgun (WGS) entry which is preliminary data.</text>
</comment>
<feature type="signal peptide" evidence="1">
    <location>
        <begin position="1"/>
        <end position="20"/>
    </location>
</feature>
<keyword evidence="3" id="KW-1185">Reference proteome</keyword>
<sequence length="213" mass="23915">MLKTTLLATCLSLNALLASAQTMPELLAKPEIPLTWMGLDFSATKYLGDPGTVAPEEMKGLFEKINQLMVNEAKKYDLAKAFKRDKVLYTPSITEGVNRKVDATKLITSDISQEGRLSEVKVQELVSQYDYPADASGVGLTFVMEDLNKQMEKAVFWVTFVDMRSRKVLYTEKIAGQAMGFGFRNHWAGGIYDGLNHIRAKKYGEWKKRFAKG</sequence>
<gene>
    <name evidence="2" type="ORF">GCM10023185_46370</name>
</gene>
<evidence type="ECO:0000256" key="1">
    <source>
        <dbReference type="SAM" id="SignalP"/>
    </source>
</evidence>
<evidence type="ECO:0000313" key="2">
    <source>
        <dbReference type="EMBL" id="GAA4371170.1"/>
    </source>
</evidence>
<proteinExistence type="predicted"/>